<sequence length="263" mass="28837">MNKSMQGDYCRVVFTSFLLNVTVVLRVTAIELNRCHCGLEFLVVVVDTLCLLSLRRSVKSNIRCGVWLRLVRSSGMCSVRRFIPPPPGEQAFSYMATLSRKRCGEVEVGVRFHGGAPLSNKYSVELEVLRTTSLVVFLIVFITVRVTVDAVSSAAFVSSVSIVGLTSGEVSFGSTAVCLKRRLRTAGFGTDRSPTPPPRLPPISEVTAFLGQLDNNAYRLGFLAAAEQENIPLSLSCCHIQKECGMHQLQTYQIPDNGLLSMN</sequence>
<evidence type="ECO:0000256" key="1">
    <source>
        <dbReference type="SAM" id="Phobius"/>
    </source>
</evidence>
<evidence type="ECO:0000313" key="3">
    <source>
        <dbReference type="Proteomes" id="UP000078200"/>
    </source>
</evidence>
<dbReference type="VEuPathDB" id="VectorBase:GAUT017682"/>
<name>A0A1A9UW30_GLOAU</name>
<organism evidence="2 3">
    <name type="scientific">Glossina austeni</name>
    <name type="common">Savannah tsetse fly</name>
    <dbReference type="NCBI Taxonomy" id="7395"/>
    <lineage>
        <taxon>Eukaryota</taxon>
        <taxon>Metazoa</taxon>
        <taxon>Ecdysozoa</taxon>
        <taxon>Arthropoda</taxon>
        <taxon>Hexapoda</taxon>
        <taxon>Insecta</taxon>
        <taxon>Pterygota</taxon>
        <taxon>Neoptera</taxon>
        <taxon>Endopterygota</taxon>
        <taxon>Diptera</taxon>
        <taxon>Brachycera</taxon>
        <taxon>Muscomorpha</taxon>
        <taxon>Hippoboscoidea</taxon>
        <taxon>Glossinidae</taxon>
        <taxon>Glossina</taxon>
    </lineage>
</organism>
<protein>
    <submittedName>
        <fullName evidence="2">Uncharacterized protein</fullName>
    </submittedName>
</protein>
<keyword evidence="1" id="KW-0812">Transmembrane</keyword>
<dbReference type="AlphaFoldDB" id="A0A1A9UW30"/>
<accession>A0A1A9UW30</accession>
<keyword evidence="1" id="KW-1133">Transmembrane helix</keyword>
<reference evidence="2" key="1">
    <citation type="submission" date="2020-05" db="UniProtKB">
        <authorList>
            <consortium name="EnsemblMetazoa"/>
        </authorList>
    </citation>
    <scope>IDENTIFICATION</scope>
    <source>
        <strain evidence="2">TTRI</strain>
    </source>
</reference>
<proteinExistence type="predicted"/>
<feature type="transmembrane region" description="Helical" evidence="1">
    <location>
        <begin position="12"/>
        <end position="32"/>
    </location>
</feature>
<keyword evidence="1" id="KW-0472">Membrane</keyword>
<evidence type="ECO:0000313" key="2">
    <source>
        <dbReference type="EnsemblMetazoa" id="GAUT017682-PA"/>
    </source>
</evidence>
<keyword evidence="3" id="KW-1185">Reference proteome</keyword>
<dbReference type="EnsemblMetazoa" id="GAUT017682-RA">
    <property type="protein sequence ID" value="GAUT017682-PA"/>
    <property type="gene ID" value="GAUT017682"/>
</dbReference>
<dbReference type="Proteomes" id="UP000078200">
    <property type="component" value="Unassembled WGS sequence"/>
</dbReference>